<dbReference type="PANTHER" id="PTHR36582">
    <property type="entry name" value="ANTITOXIN PARD"/>
    <property type="match status" value="1"/>
</dbReference>
<dbReference type="SUPFAM" id="SSF47598">
    <property type="entry name" value="Ribbon-helix-helix"/>
    <property type="match status" value="1"/>
</dbReference>
<dbReference type="InterPro" id="IPR013321">
    <property type="entry name" value="Arc_rbn_hlx_hlx"/>
</dbReference>
<dbReference type="Pfam" id="PF03693">
    <property type="entry name" value="ParD_antitoxin"/>
    <property type="match status" value="1"/>
</dbReference>
<dbReference type="NCBIfam" id="TIGR02606">
    <property type="entry name" value="antidote_CC2985"/>
    <property type="match status" value="1"/>
</dbReference>
<evidence type="ECO:0000256" key="1">
    <source>
        <dbReference type="ARBA" id="ARBA00008580"/>
    </source>
</evidence>
<comment type="similarity">
    <text evidence="1">Belongs to the ParD antitoxin family.</text>
</comment>
<protein>
    <recommendedName>
        <fullName evidence="3">Type II toxin-antitoxin system ParD family antitoxin</fullName>
    </recommendedName>
</protein>
<gene>
    <name evidence="2" type="ORF">DF3PB_310002</name>
</gene>
<dbReference type="InterPro" id="IPR010985">
    <property type="entry name" value="Ribbon_hlx_hlx"/>
</dbReference>
<evidence type="ECO:0008006" key="3">
    <source>
        <dbReference type="Google" id="ProtNLM"/>
    </source>
</evidence>
<dbReference type="AlphaFoldDB" id="A0A380TFZ6"/>
<dbReference type="PANTHER" id="PTHR36582:SF2">
    <property type="entry name" value="ANTITOXIN PARD"/>
    <property type="match status" value="1"/>
</dbReference>
<evidence type="ECO:0000313" key="2">
    <source>
        <dbReference type="EMBL" id="SUS06661.1"/>
    </source>
</evidence>
<dbReference type="Gene3D" id="6.20.450.20">
    <property type="match status" value="1"/>
</dbReference>
<dbReference type="Gene3D" id="1.10.1220.10">
    <property type="entry name" value="Met repressor-like"/>
    <property type="match status" value="1"/>
</dbReference>
<dbReference type="CDD" id="cd22231">
    <property type="entry name" value="RHH_NikR_HicB-like"/>
    <property type="match status" value="1"/>
</dbReference>
<organism evidence="2">
    <name type="scientific">metagenome</name>
    <dbReference type="NCBI Taxonomy" id="256318"/>
    <lineage>
        <taxon>unclassified sequences</taxon>
        <taxon>metagenomes</taxon>
    </lineage>
</organism>
<dbReference type="GO" id="GO:0006355">
    <property type="term" value="P:regulation of DNA-templated transcription"/>
    <property type="evidence" value="ECO:0007669"/>
    <property type="project" value="InterPro"/>
</dbReference>
<name>A0A380TFZ6_9ZZZZ</name>
<dbReference type="EMBL" id="UIDG01000235">
    <property type="protein sequence ID" value="SUS06661.1"/>
    <property type="molecule type" value="Genomic_DNA"/>
</dbReference>
<sequence length="94" mass="10823">MMPTTEKLSITLPTDMARMIREKVAQGAYASNSEVIREGLRMLQEAEALRAQKLAWMREKIEESRNDPRPAVPAEEVFDRLEAKYQRMIDAQGE</sequence>
<dbReference type="InterPro" id="IPR022789">
    <property type="entry name" value="ParD"/>
</dbReference>
<accession>A0A380TFZ6</accession>
<proteinExistence type="inferred from homology"/>
<reference evidence="2" key="1">
    <citation type="submission" date="2018-07" db="EMBL/GenBank/DDBJ databases">
        <authorList>
            <person name="Quirk P.G."/>
            <person name="Krulwich T.A."/>
        </authorList>
    </citation>
    <scope>NUCLEOTIDE SEQUENCE</scope>
</reference>